<evidence type="ECO:0000259" key="1">
    <source>
        <dbReference type="Pfam" id="PF12986"/>
    </source>
</evidence>
<gene>
    <name evidence="2" type="ORF">WCD41_15520</name>
</gene>
<dbReference type="Pfam" id="PF12986">
    <property type="entry name" value="DUF3870"/>
    <property type="match status" value="1"/>
</dbReference>
<name>A0ABU8N652_9PSEU</name>
<evidence type="ECO:0000313" key="3">
    <source>
        <dbReference type="Proteomes" id="UP001370100"/>
    </source>
</evidence>
<reference evidence="2 3" key="1">
    <citation type="submission" date="2024-03" db="EMBL/GenBank/DDBJ databases">
        <title>Actinomycetospora sp. OC33-EN06, a novel actinomycete isolated from wild orchid (Aerides multiflora).</title>
        <authorList>
            <person name="Suriyachadkun C."/>
        </authorList>
    </citation>
    <scope>NUCLEOTIDE SEQUENCE [LARGE SCALE GENOMIC DNA]</scope>
    <source>
        <strain evidence="2 3">OC33-EN06</strain>
    </source>
</reference>
<proteinExistence type="predicted"/>
<organism evidence="2 3">
    <name type="scientific">Actinomycetospora aeridis</name>
    <dbReference type="NCBI Taxonomy" id="3129231"/>
    <lineage>
        <taxon>Bacteria</taxon>
        <taxon>Bacillati</taxon>
        <taxon>Actinomycetota</taxon>
        <taxon>Actinomycetes</taxon>
        <taxon>Pseudonocardiales</taxon>
        <taxon>Pseudonocardiaceae</taxon>
        <taxon>Actinomycetospora</taxon>
    </lineage>
</organism>
<dbReference type="InterPro" id="IPR024617">
    <property type="entry name" value="DUF3870"/>
</dbReference>
<accession>A0ABU8N652</accession>
<protein>
    <submittedName>
        <fullName evidence="2">DUF3870 domain-containing protein</fullName>
    </submittedName>
</protein>
<keyword evidence="3" id="KW-1185">Reference proteome</keyword>
<sequence length="122" mass="12980">MDSSPSSPGPVPTPADRSVLVAGYAQLPQSTGAGVMWRHLTIIVRIDTRTGLVVDASTTLATRVADAFVAELLFGADLLRDQEHIVTTVERAYFGNGRKAIVGAIRDLASRLRESGAFPTES</sequence>
<dbReference type="Proteomes" id="UP001370100">
    <property type="component" value="Unassembled WGS sequence"/>
</dbReference>
<comment type="caution">
    <text evidence="2">The sequence shown here is derived from an EMBL/GenBank/DDBJ whole genome shotgun (WGS) entry which is preliminary data.</text>
</comment>
<dbReference type="RefSeq" id="WP_337714358.1">
    <property type="nucleotide sequence ID" value="NZ_JBBEGL010000004.1"/>
</dbReference>
<dbReference type="EMBL" id="JBBEGL010000004">
    <property type="protein sequence ID" value="MEJ2887868.1"/>
    <property type="molecule type" value="Genomic_DNA"/>
</dbReference>
<feature type="domain" description="DUF3870" evidence="1">
    <location>
        <begin position="21"/>
        <end position="111"/>
    </location>
</feature>
<evidence type="ECO:0000313" key="2">
    <source>
        <dbReference type="EMBL" id="MEJ2887868.1"/>
    </source>
</evidence>